<protein>
    <recommendedName>
        <fullName evidence="7">Sugar phosphate transporter domain-containing protein</fullName>
    </recommendedName>
</protein>
<feature type="transmembrane region" description="Helical" evidence="6">
    <location>
        <begin position="196"/>
        <end position="215"/>
    </location>
</feature>
<evidence type="ECO:0000256" key="3">
    <source>
        <dbReference type="ARBA" id="ARBA00022989"/>
    </source>
</evidence>
<feature type="transmembrane region" description="Helical" evidence="6">
    <location>
        <begin position="115"/>
        <end position="133"/>
    </location>
</feature>
<feature type="compositionally biased region" description="Polar residues" evidence="5">
    <location>
        <begin position="346"/>
        <end position="358"/>
    </location>
</feature>
<dbReference type="PANTHER" id="PTHR11132">
    <property type="entry name" value="SOLUTE CARRIER FAMILY 35"/>
    <property type="match status" value="1"/>
</dbReference>
<feature type="transmembrane region" description="Helical" evidence="6">
    <location>
        <begin position="171"/>
        <end position="190"/>
    </location>
</feature>
<dbReference type="InterPro" id="IPR050186">
    <property type="entry name" value="TPT_transporter"/>
</dbReference>
<evidence type="ECO:0000256" key="5">
    <source>
        <dbReference type="SAM" id="MobiDB-lite"/>
    </source>
</evidence>
<dbReference type="GO" id="GO:0016020">
    <property type="term" value="C:membrane"/>
    <property type="evidence" value="ECO:0007669"/>
    <property type="project" value="UniProtKB-SubCell"/>
</dbReference>
<keyword evidence="2 6" id="KW-0812">Transmembrane</keyword>
<evidence type="ECO:0000256" key="2">
    <source>
        <dbReference type="ARBA" id="ARBA00022692"/>
    </source>
</evidence>
<dbReference type="AlphaFoldDB" id="A0AAW1HCM8"/>
<dbReference type="Proteomes" id="UP001443914">
    <property type="component" value="Unassembled WGS sequence"/>
</dbReference>
<feature type="transmembrane region" description="Helical" evidence="6">
    <location>
        <begin position="266"/>
        <end position="287"/>
    </location>
</feature>
<feature type="transmembrane region" description="Helical" evidence="6">
    <location>
        <begin position="49"/>
        <end position="69"/>
    </location>
</feature>
<feature type="transmembrane region" description="Helical" evidence="6">
    <location>
        <begin position="227"/>
        <end position="246"/>
    </location>
</feature>
<dbReference type="EMBL" id="JBDFQZ010000012">
    <property type="protein sequence ID" value="KAK9673754.1"/>
    <property type="molecule type" value="Genomic_DNA"/>
</dbReference>
<proteinExistence type="predicted"/>
<feature type="domain" description="Sugar phosphate transporter" evidence="7">
    <location>
        <begin position="60"/>
        <end position="334"/>
    </location>
</feature>
<name>A0AAW1HCM8_SAPOF</name>
<accession>A0AAW1HCM8</accession>
<keyword evidence="9" id="KW-1185">Reference proteome</keyword>
<reference evidence="8" key="1">
    <citation type="submission" date="2024-03" db="EMBL/GenBank/DDBJ databases">
        <title>WGS assembly of Saponaria officinalis var. Norfolk2.</title>
        <authorList>
            <person name="Jenkins J."/>
            <person name="Shu S."/>
            <person name="Grimwood J."/>
            <person name="Barry K."/>
            <person name="Goodstein D."/>
            <person name="Schmutz J."/>
            <person name="Leebens-Mack J."/>
            <person name="Osbourn A."/>
        </authorList>
    </citation>
    <scope>NUCLEOTIDE SEQUENCE [LARGE SCALE GENOMIC DNA]</scope>
    <source>
        <strain evidence="8">JIC</strain>
    </source>
</reference>
<gene>
    <name evidence="8" type="ORF">RND81_12G186900</name>
</gene>
<feature type="transmembrane region" description="Helical" evidence="6">
    <location>
        <begin position="294"/>
        <end position="312"/>
    </location>
</feature>
<evidence type="ECO:0000256" key="1">
    <source>
        <dbReference type="ARBA" id="ARBA00004141"/>
    </source>
</evidence>
<evidence type="ECO:0000256" key="6">
    <source>
        <dbReference type="SAM" id="Phobius"/>
    </source>
</evidence>
<dbReference type="InterPro" id="IPR004853">
    <property type="entry name" value="Sugar_P_trans_dom"/>
</dbReference>
<feature type="transmembrane region" description="Helical" evidence="6">
    <location>
        <begin position="145"/>
        <end position="164"/>
    </location>
</feature>
<dbReference type="Pfam" id="PF03151">
    <property type="entry name" value="TPT"/>
    <property type="match status" value="1"/>
</dbReference>
<sequence>MGMWVNARKFLKRKDSDAGETGRALEEIRGNLYNDLRTSESAKRLQQRFCGPFVAMSFNFCVAVGIILTNKLVMGKVGFNFPIFLTLIHYTVSWTLMALCKALSWLPASPPTKSTPFSSLFSLGIVMALSNGLANTSLQYNSVGFYQMAKIAVTPTIVLTEFILFRKTIAYNKVCALGIVSVGVAVATVTDLEFNVFGACVAIAWIVPSAVNKILWSNLQQQSNWTALALMWKTTPVTIFFLVALMPWFDPPGVLSFKWNVNNTTAILISALLGFLLQWSGALALGATSATSHVVLGQFKTCVIMLGGYLLFSSDPGPVSLCGAVAALGGMSVYTSLSLTESTESGIKQSASQNQTAKPKSDVEEDEEKASVKSVSSTE</sequence>
<evidence type="ECO:0000256" key="4">
    <source>
        <dbReference type="ARBA" id="ARBA00023136"/>
    </source>
</evidence>
<keyword evidence="4 6" id="KW-0472">Membrane</keyword>
<comment type="caution">
    <text evidence="8">The sequence shown here is derived from an EMBL/GenBank/DDBJ whole genome shotgun (WGS) entry which is preliminary data.</text>
</comment>
<evidence type="ECO:0000259" key="7">
    <source>
        <dbReference type="Pfam" id="PF03151"/>
    </source>
</evidence>
<comment type="subcellular location">
    <subcellularLocation>
        <location evidence="1">Membrane</location>
        <topology evidence="1">Multi-pass membrane protein</topology>
    </subcellularLocation>
</comment>
<feature type="transmembrane region" description="Helical" evidence="6">
    <location>
        <begin position="81"/>
        <end position="103"/>
    </location>
</feature>
<feature type="region of interest" description="Disordered" evidence="5">
    <location>
        <begin position="345"/>
        <end position="379"/>
    </location>
</feature>
<keyword evidence="3 6" id="KW-1133">Transmembrane helix</keyword>
<evidence type="ECO:0000313" key="9">
    <source>
        <dbReference type="Proteomes" id="UP001443914"/>
    </source>
</evidence>
<feature type="transmembrane region" description="Helical" evidence="6">
    <location>
        <begin position="318"/>
        <end position="339"/>
    </location>
</feature>
<organism evidence="8 9">
    <name type="scientific">Saponaria officinalis</name>
    <name type="common">Common soapwort</name>
    <name type="synonym">Lychnis saponaria</name>
    <dbReference type="NCBI Taxonomy" id="3572"/>
    <lineage>
        <taxon>Eukaryota</taxon>
        <taxon>Viridiplantae</taxon>
        <taxon>Streptophyta</taxon>
        <taxon>Embryophyta</taxon>
        <taxon>Tracheophyta</taxon>
        <taxon>Spermatophyta</taxon>
        <taxon>Magnoliopsida</taxon>
        <taxon>eudicotyledons</taxon>
        <taxon>Gunneridae</taxon>
        <taxon>Pentapetalae</taxon>
        <taxon>Caryophyllales</taxon>
        <taxon>Caryophyllaceae</taxon>
        <taxon>Caryophylleae</taxon>
        <taxon>Saponaria</taxon>
    </lineage>
</organism>
<evidence type="ECO:0000313" key="8">
    <source>
        <dbReference type="EMBL" id="KAK9673754.1"/>
    </source>
</evidence>